<dbReference type="EMBL" id="JAGFWR010000001">
    <property type="protein sequence ID" value="MBO4159481.1"/>
    <property type="molecule type" value="Genomic_DNA"/>
</dbReference>
<protein>
    <submittedName>
        <fullName evidence="2">Uncharacterized protein</fullName>
    </submittedName>
</protein>
<sequence length="65" mass="6755">MTYHAVAELRAADLGWAQEEDDLPSAGAELRSDPTPALACRRGRHPARPSRGRPPPAPGQAGAAG</sequence>
<evidence type="ECO:0000313" key="2">
    <source>
        <dbReference type="EMBL" id="MBO4159481.1"/>
    </source>
</evidence>
<proteinExistence type="predicted"/>
<gene>
    <name evidence="2" type="ORF">JQN83_01450</name>
</gene>
<comment type="caution">
    <text evidence="2">The sequence shown here is derived from an EMBL/GenBank/DDBJ whole genome shotgun (WGS) entry which is preliminary data.</text>
</comment>
<reference evidence="2 3" key="1">
    <citation type="submission" date="2021-03" db="EMBL/GenBank/DDBJ databases">
        <authorList>
            <person name="Lee D.-H."/>
        </authorList>
    </citation>
    <scope>NUCLEOTIDE SEQUENCE [LARGE SCALE GENOMIC DNA]</scope>
    <source>
        <strain evidence="2 3">MMS20-R2-23</strain>
    </source>
</reference>
<organism evidence="2 3">
    <name type="scientific">Micromonospora antibiotica</name>
    <dbReference type="NCBI Taxonomy" id="2807623"/>
    <lineage>
        <taxon>Bacteria</taxon>
        <taxon>Bacillati</taxon>
        <taxon>Actinomycetota</taxon>
        <taxon>Actinomycetes</taxon>
        <taxon>Micromonosporales</taxon>
        <taxon>Micromonosporaceae</taxon>
        <taxon>Micromonospora</taxon>
    </lineage>
</organism>
<dbReference type="Proteomes" id="UP000671399">
    <property type="component" value="Unassembled WGS sequence"/>
</dbReference>
<name>A0ABS3V1J9_9ACTN</name>
<feature type="region of interest" description="Disordered" evidence="1">
    <location>
        <begin position="10"/>
        <end position="65"/>
    </location>
</feature>
<evidence type="ECO:0000313" key="3">
    <source>
        <dbReference type="Proteomes" id="UP000671399"/>
    </source>
</evidence>
<dbReference type="RefSeq" id="WP_208565189.1">
    <property type="nucleotide sequence ID" value="NZ_JAGFWR010000001.1"/>
</dbReference>
<keyword evidence="3" id="KW-1185">Reference proteome</keyword>
<evidence type="ECO:0000256" key="1">
    <source>
        <dbReference type="SAM" id="MobiDB-lite"/>
    </source>
</evidence>
<accession>A0ABS3V1J9</accession>
<feature type="compositionally biased region" description="Basic residues" evidence="1">
    <location>
        <begin position="41"/>
        <end position="51"/>
    </location>
</feature>